<keyword evidence="3" id="KW-0125">Carotenoid biosynthesis</keyword>
<dbReference type="SFLD" id="SFLDG01018">
    <property type="entry name" value="Squalene/Phytoene_Synthase_Lik"/>
    <property type="match status" value="1"/>
</dbReference>
<evidence type="ECO:0000313" key="5">
    <source>
        <dbReference type="Proteomes" id="UP000075806"/>
    </source>
</evidence>
<dbReference type="InterPro" id="IPR019845">
    <property type="entry name" value="Squalene/phytoene_synthase_CS"/>
</dbReference>
<proteinExistence type="predicted"/>
<sequence>MLTKQSPQLKADYDFCEKVIKKHSKSFYYTFKQLPEPKANAVFAIYAFCRFADNTVDQEGSLSSKVEKLSQLKFELELFEKGQELPSPLWRALRDVFNRYDMDIQPFYDQLKGQGMDLQFKSPENLVGLEQYSYYVAGTVGLMLIPIIASENHLNLKEVAVDLGIAMQITNILRDVFEDVQKYQRVYLPVDLMIEQHYTDEHVQTCTVNQSFINIWEYLATIAEDKYDLFEKSLYQFDMDSKRQVLSAARVYRAILNVVRKNGYQCFGKNNKVSTAVIGEIIRTTQMDVAN</sequence>
<dbReference type="OrthoDB" id="9787280at2"/>
<dbReference type="InterPro" id="IPR008949">
    <property type="entry name" value="Isoprenoid_synthase_dom_sf"/>
</dbReference>
<dbReference type="CDD" id="cd00683">
    <property type="entry name" value="Trans_IPPS_HH"/>
    <property type="match status" value="1"/>
</dbReference>
<dbReference type="SUPFAM" id="SSF48576">
    <property type="entry name" value="Terpenoid synthases"/>
    <property type="match status" value="1"/>
</dbReference>
<dbReference type="InterPro" id="IPR044843">
    <property type="entry name" value="Trans_IPPS_bact-type"/>
</dbReference>
<dbReference type="GO" id="GO:0016117">
    <property type="term" value="P:carotenoid biosynthetic process"/>
    <property type="evidence" value="ECO:0007669"/>
    <property type="project" value="UniProtKB-KW"/>
</dbReference>
<accession>A0A161PXN0</accession>
<evidence type="ECO:0000256" key="1">
    <source>
        <dbReference type="ARBA" id="ARBA00004829"/>
    </source>
</evidence>
<evidence type="ECO:0000256" key="2">
    <source>
        <dbReference type="ARBA" id="ARBA00022679"/>
    </source>
</evidence>
<dbReference type="PROSITE" id="PS01045">
    <property type="entry name" value="SQUALEN_PHYTOEN_SYN_2"/>
    <property type="match status" value="1"/>
</dbReference>
<dbReference type="GO" id="GO:0004311">
    <property type="term" value="F:geranylgeranyl diphosphate synthase activity"/>
    <property type="evidence" value="ECO:0007669"/>
    <property type="project" value="InterPro"/>
</dbReference>
<gene>
    <name evidence="4" type="ORF">AZF04_11635</name>
</gene>
<dbReference type="Proteomes" id="UP000075806">
    <property type="component" value="Unassembled WGS sequence"/>
</dbReference>
<keyword evidence="5" id="KW-1185">Reference proteome</keyword>
<dbReference type="SFLD" id="SFLDG01212">
    <property type="entry name" value="Phytoene_synthase_like"/>
    <property type="match status" value="1"/>
</dbReference>
<comment type="caution">
    <text evidence="4">The sequence shown here is derived from an EMBL/GenBank/DDBJ whole genome shotgun (WGS) entry which is preliminary data.</text>
</comment>
<dbReference type="Gene3D" id="1.10.600.10">
    <property type="entry name" value="Farnesyl Diphosphate Synthase"/>
    <property type="match status" value="1"/>
</dbReference>
<dbReference type="GO" id="GO:0051996">
    <property type="term" value="F:squalene synthase [NAD(P)H] activity"/>
    <property type="evidence" value="ECO:0007669"/>
    <property type="project" value="InterPro"/>
</dbReference>
<dbReference type="STRING" id="519424.AZF04_11635"/>
<comment type="pathway">
    <text evidence="1">Carotenoid biosynthesis.</text>
</comment>
<dbReference type="PANTHER" id="PTHR31480">
    <property type="entry name" value="BIFUNCTIONAL LYCOPENE CYCLASE/PHYTOENE SYNTHASE"/>
    <property type="match status" value="1"/>
</dbReference>
<dbReference type="InterPro" id="IPR002060">
    <property type="entry name" value="Squ/phyt_synthse"/>
</dbReference>
<protein>
    <submittedName>
        <fullName evidence="4">Phytoene synthase</fullName>
    </submittedName>
</protein>
<evidence type="ECO:0000313" key="4">
    <source>
        <dbReference type="EMBL" id="KYG26982.1"/>
    </source>
</evidence>
<name>A0A161PXN0_9BACI</name>
<dbReference type="SFLD" id="SFLDS00005">
    <property type="entry name" value="Isoprenoid_Synthase_Type_I"/>
    <property type="match status" value="1"/>
</dbReference>
<keyword evidence="2" id="KW-0808">Transferase</keyword>
<dbReference type="Pfam" id="PF00494">
    <property type="entry name" value="SQS_PSY"/>
    <property type="match status" value="1"/>
</dbReference>
<dbReference type="RefSeq" id="WP_061949939.1">
    <property type="nucleotide sequence ID" value="NZ_LTAO01000037.1"/>
</dbReference>
<evidence type="ECO:0000256" key="3">
    <source>
        <dbReference type="ARBA" id="ARBA00022746"/>
    </source>
</evidence>
<reference evidence="4" key="1">
    <citation type="submission" date="2016-02" db="EMBL/GenBank/DDBJ databases">
        <title>Genome sequence of Bacillus trypoxylicola KCTC 13244(T).</title>
        <authorList>
            <person name="Jeong H."/>
            <person name="Park S.-H."/>
            <person name="Choi S.-K."/>
        </authorList>
    </citation>
    <scope>NUCLEOTIDE SEQUENCE [LARGE SCALE GENOMIC DNA]</scope>
    <source>
        <strain evidence="4">KCTC 13244</strain>
    </source>
</reference>
<organism evidence="4 5">
    <name type="scientific">Alkalihalobacillus trypoxylicola</name>
    <dbReference type="NCBI Taxonomy" id="519424"/>
    <lineage>
        <taxon>Bacteria</taxon>
        <taxon>Bacillati</taxon>
        <taxon>Bacillota</taxon>
        <taxon>Bacilli</taxon>
        <taxon>Bacillales</taxon>
        <taxon>Bacillaceae</taxon>
        <taxon>Alkalihalobacillus</taxon>
    </lineage>
</organism>
<dbReference type="AlphaFoldDB" id="A0A161PXN0"/>
<dbReference type="PROSITE" id="PS01044">
    <property type="entry name" value="SQUALEN_PHYTOEN_SYN_1"/>
    <property type="match status" value="1"/>
</dbReference>
<dbReference type="InterPro" id="IPR033904">
    <property type="entry name" value="Trans_IPPS_HH"/>
</dbReference>
<dbReference type="EMBL" id="LTAO01000037">
    <property type="protein sequence ID" value="KYG26982.1"/>
    <property type="molecule type" value="Genomic_DNA"/>
</dbReference>